<accession>A0A3B0RW15</accession>
<dbReference type="Gene3D" id="1.20.1560.10">
    <property type="entry name" value="ABC transporter type 1, transmembrane domain"/>
    <property type="match status" value="1"/>
</dbReference>
<feature type="transmembrane region" description="Helical" evidence="5">
    <location>
        <begin position="45"/>
        <end position="63"/>
    </location>
</feature>
<feature type="non-terminal residue" evidence="6">
    <location>
        <position position="79"/>
    </location>
</feature>
<feature type="compositionally biased region" description="Low complexity" evidence="4">
    <location>
        <begin position="7"/>
        <end position="18"/>
    </location>
</feature>
<evidence type="ECO:0000256" key="5">
    <source>
        <dbReference type="SAM" id="Phobius"/>
    </source>
</evidence>
<proteinExistence type="predicted"/>
<dbReference type="AlphaFoldDB" id="A0A3B0RW15"/>
<feature type="region of interest" description="Disordered" evidence="4">
    <location>
        <begin position="1"/>
        <end position="28"/>
    </location>
</feature>
<dbReference type="GO" id="GO:0005524">
    <property type="term" value="F:ATP binding"/>
    <property type="evidence" value="ECO:0007669"/>
    <property type="project" value="InterPro"/>
</dbReference>
<keyword evidence="1 5" id="KW-0812">Transmembrane</keyword>
<gene>
    <name evidence="6" type="ORF">MNBD_ALPHA04-2364</name>
</gene>
<evidence type="ECO:0000256" key="3">
    <source>
        <dbReference type="ARBA" id="ARBA00023136"/>
    </source>
</evidence>
<evidence type="ECO:0000313" key="6">
    <source>
        <dbReference type="EMBL" id="VAV96457.1"/>
    </source>
</evidence>
<dbReference type="InterPro" id="IPR036640">
    <property type="entry name" value="ABC1_TM_sf"/>
</dbReference>
<organism evidence="6">
    <name type="scientific">hydrothermal vent metagenome</name>
    <dbReference type="NCBI Taxonomy" id="652676"/>
    <lineage>
        <taxon>unclassified sequences</taxon>
        <taxon>metagenomes</taxon>
        <taxon>ecological metagenomes</taxon>
    </lineage>
</organism>
<sequence>MARHSKPANAKPANGNGARSDERPKSRNVKPIKALLPFISPHKGLVIGALIALVLAASMTLTLPTAFRRMIDNGFVGEN</sequence>
<keyword evidence="2 5" id="KW-1133">Transmembrane helix</keyword>
<evidence type="ECO:0000256" key="1">
    <source>
        <dbReference type="ARBA" id="ARBA00022692"/>
    </source>
</evidence>
<name>A0A3B0RW15_9ZZZZ</name>
<dbReference type="EMBL" id="UOEF01000230">
    <property type="protein sequence ID" value="VAV96457.1"/>
    <property type="molecule type" value="Genomic_DNA"/>
</dbReference>
<evidence type="ECO:0000256" key="4">
    <source>
        <dbReference type="SAM" id="MobiDB-lite"/>
    </source>
</evidence>
<protein>
    <recommendedName>
        <fullName evidence="7">Lipid A export ATP-binding/permease protein MsbA</fullName>
    </recommendedName>
</protein>
<keyword evidence="3 5" id="KW-0472">Membrane</keyword>
<reference evidence="6" key="1">
    <citation type="submission" date="2018-06" db="EMBL/GenBank/DDBJ databases">
        <authorList>
            <person name="Zhirakovskaya E."/>
        </authorList>
    </citation>
    <scope>NUCLEOTIDE SEQUENCE</scope>
</reference>
<evidence type="ECO:0000256" key="2">
    <source>
        <dbReference type="ARBA" id="ARBA00022989"/>
    </source>
</evidence>
<dbReference type="GO" id="GO:0016020">
    <property type="term" value="C:membrane"/>
    <property type="evidence" value="ECO:0007669"/>
    <property type="project" value="InterPro"/>
</dbReference>
<dbReference type="SUPFAM" id="SSF90123">
    <property type="entry name" value="ABC transporter transmembrane region"/>
    <property type="match status" value="1"/>
</dbReference>
<evidence type="ECO:0008006" key="7">
    <source>
        <dbReference type="Google" id="ProtNLM"/>
    </source>
</evidence>